<dbReference type="RefSeq" id="WP_090717665.1">
    <property type="nucleotide sequence ID" value="NZ_FNDX01000036.1"/>
</dbReference>
<evidence type="ECO:0000313" key="1">
    <source>
        <dbReference type="EMBL" id="SDK25554.1"/>
    </source>
</evidence>
<sequence>MILSRLFIVIVVSAALSLSSPTRLLSEPVHNKPLSDSGELRVQDMLMNVLTPHINAAVQDYYRQFLLEPPLVYPYFVHITGSERLNGFRGFRLSITLDVTPVVGPHISVGEDRLTFEISAGPEVKLVHYTHLKSYPLPPHWQYIVKKPAR</sequence>
<dbReference type="AlphaFoldDB" id="A0A1G9AFF0"/>
<dbReference type="EMBL" id="FNDX01000036">
    <property type="protein sequence ID" value="SDK25554.1"/>
    <property type="molecule type" value="Genomic_DNA"/>
</dbReference>
<protein>
    <recommendedName>
        <fullName evidence="3">DUF3888 domain-containing protein</fullName>
    </recommendedName>
</protein>
<proteinExistence type="predicted"/>
<evidence type="ECO:0008006" key="3">
    <source>
        <dbReference type="Google" id="ProtNLM"/>
    </source>
</evidence>
<name>A0A1G9AFF0_9BACL</name>
<dbReference type="STRING" id="1174501.SAMN05216192_13629"/>
<evidence type="ECO:0000313" key="2">
    <source>
        <dbReference type="Proteomes" id="UP000199050"/>
    </source>
</evidence>
<accession>A0A1G9AFF0</accession>
<dbReference type="Pfam" id="PF13027">
    <property type="entry name" value="DUF3888"/>
    <property type="match status" value="1"/>
</dbReference>
<dbReference type="OrthoDB" id="1906683at2"/>
<reference evidence="2" key="1">
    <citation type="submission" date="2016-10" db="EMBL/GenBank/DDBJ databases">
        <authorList>
            <person name="Varghese N."/>
            <person name="Submissions S."/>
        </authorList>
    </citation>
    <scope>NUCLEOTIDE SEQUENCE [LARGE SCALE GENOMIC DNA]</scope>
    <source>
        <strain evidence="2">CGMCC 1.11012</strain>
    </source>
</reference>
<organism evidence="1 2">
    <name type="scientific">Paenibacillus typhae</name>
    <dbReference type="NCBI Taxonomy" id="1174501"/>
    <lineage>
        <taxon>Bacteria</taxon>
        <taxon>Bacillati</taxon>
        <taxon>Bacillota</taxon>
        <taxon>Bacilli</taxon>
        <taxon>Bacillales</taxon>
        <taxon>Paenibacillaceae</taxon>
        <taxon>Paenibacillus</taxon>
    </lineage>
</organism>
<keyword evidence="2" id="KW-1185">Reference proteome</keyword>
<dbReference type="InterPro" id="IPR024984">
    <property type="entry name" value="DUF3888"/>
</dbReference>
<dbReference type="Proteomes" id="UP000199050">
    <property type="component" value="Unassembled WGS sequence"/>
</dbReference>
<gene>
    <name evidence="1" type="ORF">SAMN05216192_13629</name>
</gene>